<name>A0A814IN49_9BILA</name>
<accession>A0A814IN49</accession>
<dbReference type="Proteomes" id="UP000663870">
    <property type="component" value="Unassembled WGS sequence"/>
</dbReference>
<sequence length="686" mass="82272">MEQIKRKRQNDFTDNNKKKKLIFNSHRDSFTHLEDLSNELFYEIFDYLDINDIYEAFSKVNTRFENLLHDPTLPIRISLSFISKSKFERYNTNIIIPFQYRITLLHLSNPLIIERLFSPISILLKFIRLENLHLRNIESKYFEELLIHLISLPFLYSLIVSCTDNVQNNNIFYHQIFRLPVLKYCKLSLTRNSQSNSLSMATTEFSPIEYFIINQLYIDELYAFLSYIPQIRRLSIQNLYKSPKKIIREFYPIVLNHLRHVSLNIIDVNFDEFQFTIKNLFNQIEILYISTKNDRAYIDTNRWQELILFHLPNLRIFDIQHKYSFNKTNHLRCDDLSDKFNSLFWLERKWFFEHHIYHSQNDDHVIFLSTNPYRRKQQILCEETNENINRNDEKSHIHSVNHLLIQTKKAVINCQNYFPNVTEITLFHNFIHESKNSLSNQFKKIFPLKQLTKLVIHSNLSCFSKMIELLRYIPYIHTLNIELLSFDDPQRSYHLTNSYVLQQNETFRLFSKTNNIQNLTIISSYEMELVQFFVNLCPRLKHLTINRFGWWRLGQLLQFLLSKTNKNTRHLVSLCIEGVSDNDIDVIRNFIEAQKDLKQRRNSCVIHTIVFLMGNTSDDSRLRKFMIDIAAITGEVFRCMDPFTPLHQEFGDNPDFSDDEFVDYFQERLRELSAQLLQNVGLYTQQ</sequence>
<evidence type="ECO:0000313" key="3">
    <source>
        <dbReference type="EMBL" id="CAF1151735.1"/>
    </source>
</evidence>
<dbReference type="PROSITE" id="PS50181">
    <property type="entry name" value="FBOX"/>
    <property type="match status" value="1"/>
</dbReference>
<dbReference type="Proteomes" id="UP000663854">
    <property type="component" value="Unassembled WGS sequence"/>
</dbReference>
<gene>
    <name evidence="3" type="ORF">JXQ802_LOCUS21768</name>
    <name evidence="2" type="ORF">PYM288_LOCUS15921</name>
</gene>
<dbReference type="EMBL" id="CAJNOH010000395">
    <property type="protein sequence ID" value="CAF1026867.1"/>
    <property type="molecule type" value="Genomic_DNA"/>
</dbReference>
<protein>
    <recommendedName>
        <fullName evidence="1">F-box domain-containing protein</fullName>
    </recommendedName>
</protein>
<feature type="domain" description="F-box" evidence="1">
    <location>
        <begin position="30"/>
        <end position="77"/>
    </location>
</feature>
<reference evidence="2" key="1">
    <citation type="submission" date="2021-02" db="EMBL/GenBank/DDBJ databases">
        <authorList>
            <person name="Nowell W R."/>
        </authorList>
    </citation>
    <scope>NUCLEOTIDE SEQUENCE</scope>
</reference>
<evidence type="ECO:0000313" key="4">
    <source>
        <dbReference type="Proteomes" id="UP000663854"/>
    </source>
</evidence>
<dbReference type="SUPFAM" id="SSF52047">
    <property type="entry name" value="RNI-like"/>
    <property type="match status" value="1"/>
</dbReference>
<proteinExistence type="predicted"/>
<organism evidence="2 4">
    <name type="scientific">Rotaria sordida</name>
    <dbReference type="NCBI Taxonomy" id="392033"/>
    <lineage>
        <taxon>Eukaryota</taxon>
        <taxon>Metazoa</taxon>
        <taxon>Spiralia</taxon>
        <taxon>Gnathifera</taxon>
        <taxon>Rotifera</taxon>
        <taxon>Eurotatoria</taxon>
        <taxon>Bdelloidea</taxon>
        <taxon>Philodinida</taxon>
        <taxon>Philodinidae</taxon>
        <taxon>Rotaria</taxon>
    </lineage>
</organism>
<comment type="caution">
    <text evidence="2">The sequence shown here is derived from an EMBL/GenBank/DDBJ whole genome shotgun (WGS) entry which is preliminary data.</text>
</comment>
<dbReference type="InterPro" id="IPR001810">
    <property type="entry name" value="F-box_dom"/>
</dbReference>
<dbReference type="Pfam" id="PF00646">
    <property type="entry name" value="F-box"/>
    <property type="match status" value="1"/>
</dbReference>
<dbReference type="AlphaFoldDB" id="A0A814IN49"/>
<dbReference type="InterPro" id="IPR036047">
    <property type="entry name" value="F-box-like_dom_sf"/>
</dbReference>
<evidence type="ECO:0000313" key="2">
    <source>
        <dbReference type="EMBL" id="CAF1026867.1"/>
    </source>
</evidence>
<evidence type="ECO:0000313" key="5">
    <source>
        <dbReference type="Proteomes" id="UP000663870"/>
    </source>
</evidence>
<dbReference type="SUPFAM" id="SSF81383">
    <property type="entry name" value="F-box domain"/>
    <property type="match status" value="1"/>
</dbReference>
<keyword evidence="5" id="KW-1185">Reference proteome</keyword>
<evidence type="ECO:0000259" key="1">
    <source>
        <dbReference type="PROSITE" id="PS50181"/>
    </source>
</evidence>
<dbReference type="EMBL" id="CAJNOL010000647">
    <property type="protein sequence ID" value="CAF1151735.1"/>
    <property type="molecule type" value="Genomic_DNA"/>
</dbReference>